<dbReference type="GO" id="GO:0006457">
    <property type="term" value="P:protein folding"/>
    <property type="evidence" value="ECO:0007669"/>
    <property type="project" value="UniProtKB-UniRule"/>
</dbReference>
<dbReference type="GO" id="GO:0051262">
    <property type="term" value="P:protein tetramerization"/>
    <property type="evidence" value="ECO:0007669"/>
    <property type="project" value="InterPro"/>
</dbReference>
<dbReference type="InterPro" id="IPR035958">
    <property type="entry name" value="SecB-like_sf"/>
</dbReference>
<organism evidence="6 7">
    <name type="scientific">Gammaproteobacteria bacterium LSUCC0057</name>
    <dbReference type="NCBI Taxonomy" id="2559237"/>
    <lineage>
        <taxon>Bacteria</taxon>
        <taxon>Pseudomonadati</taxon>
        <taxon>Pseudomonadota</taxon>
        <taxon>Gammaproteobacteria</taxon>
        <taxon>Cellvibrionales</taxon>
        <taxon>Porticoccaceae</taxon>
        <taxon>SAR92 clade</taxon>
    </lineage>
</organism>
<comment type="caution">
    <text evidence="6">The sequence shown here is derived from an EMBL/GenBank/DDBJ whole genome shotgun (WGS) entry which is preliminary data.</text>
</comment>
<comment type="function">
    <text evidence="5">One of the proteins required for the normal export of preproteins out of the cell cytoplasm. It is a molecular chaperone that binds to a subset of precursor proteins, maintaining them in a translocation-competent state. It also specifically binds to its receptor SecA.</text>
</comment>
<accession>A0A4Y8UGF9</accession>
<dbReference type="OrthoDB" id="9795145at2"/>
<dbReference type="HAMAP" id="MF_00821">
    <property type="entry name" value="SecB"/>
    <property type="match status" value="1"/>
</dbReference>
<gene>
    <name evidence="5 6" type="primary">secB</name>
    <name evidence="6" type="ORF">E3W66_09320</name>
</gene>
<keyword evidence="3 5" id="KW-0653">Protein transport</keyword>
<proteinExistence type="inferred from homology"/>
<dbReference type="GO" id="GO:0005737">
    <property type="term" value="C:cytoplasm"/>
    <property type="evidence" value="ECO:0007669"/>
    <property type="project" value="UniProtKB-SubCell"/>
</dbReference>
<evidence type="ECO:0000256" key="3">
    <source>
        <dbReference type="ARBA" id="ARBA00022927"/>
    </source>
</evidence>
<evidence type="ECO:0000256" key="2">
    <source>
        <dbReference type="ARBA" id="ARBA00022448"/>
    </source>
</evidence>
<evidence type="ECO:0000256" key="5">
    <source>
        <dbReference type="HAMAP-Rule" id="MF_00821"/>
    </source>
</evidence>
<reference evidence="6 7" key="1">
    <citation type="submission" date="2019-03" db="EMBL/GenBank/DDBJ databases">
        <title>Draft genome of Gammaproteobacteria bacterium LSUCC0057, a member of the SAR92 clade.</title>
        <authorList>
            <person name="Lanclos V.C."/>
            <person name="Doiron C."/>
            <person name="Henson M.W."/>
            <person name="Thrash J.C."/>
        </authorList>
    </citation>
    <scope>NUCLEOTIDE SEQUENCE [LARGE SCALE GENOMIC DNA]</scope>
    <source>
        <strain evidence="6 7">LSUCC0057</strain>
    </source>
</reference>
<protein>
    <recommendedName>
        <fullName evidence="5">Protein-export protein SecB</fullName>
    </recommendedName>
</protein>
<dbReference type="GO" id="GO:0015031">
    <property type="term" value="P:protein transport"/>
    <property type="evidence" value="ECO:0007669"/>
    <property type="project" value="UniProtKB-UniRule"/>
</dbReference>
<keyword evidence="5" id="KW-0143">Chaperone</keyword>
<dbReference type="Gene3D" id="3.10.420.10">
    <property type="entry name" value="SecB-like"/>
    <property type="match status" value="1"/>
</dbReference>
<evidence type="ECO:0000313" key="7">
    <source>
        <dbReference type="Proteomes" id="UP000298133"/>
    </source>
</evidence>
<dbReference type="PANTHER" id="PTHR36918:SF1">
    <property type="entry name" value="PROTEIN-EXPORT PROTEIN SECB"/>
    <property type="match status" value="1"/>
</dbReference>
<comment type="subunit">
    <text evidence="5">Homotetramer, a dimer of dimers. One homotetramer interacts with 1 SecA dimer.</text>
</comment>
<dbReference type="Pfam" id="PF02556">
    <property type="entry name" value="SecB"/>
    <property type="match status" value="1"/>
</dbReference>
<dbReference type="AlphaFoldDB" id="A0A4Y8UGF9"/>
<dbReference type="PRINTS" id="PR01594">
    <property type="entry name" value="SECBCHAPRONE"/>
</dbReference>
<dbReference type="PANTHER" id="PTHR36918">
    <property type="match status" value="1"/>
</dbReference>
<keyword evidence="7" id="KW-1185">Reference proteome</keyword>
<keyword evidence="2 5" id="KW-0813">Transport</keyword>
<comment type="subcellular location">
    <subcellularLocation>
        <location evidence="5">Cytoplasm</location>
    </subcellularLocation>
</comment>
<sequence>MTEETPAATNSEQKTDVQFALQRIYLKDLSFESPQGVKAFTTQAKPKVNQELNTKTSKIEDNLYEVALRLTVTVADGEETLYLVEVEQAGLFAITGLQDQQLAQVLNTACPNILFPYAREAIDNTLTKATFPPLLLPPINFDALFASAVQQAQQQAQEKEQEPAATEH</sequence>
<evidence type="ECO:0000256" key="4">
    <source>
        <dbReference type="ARBA" id="ARBA00023010"/>
    </source>
</evidence>
<dbReference type="NCBIfam" id="NF004393">
    <property type="entry name" value="PRK05751.1-4"/>
    <property type="match status" value="1"/>
</dbReference>
<comment type="similarity">
    <text evidence="1 5">Belongs to the SecB family.</text>
</comment>
<dbReference type="Proteomes" id="UP000298133">
    <property type="component" value="Unassembled WGS sequence"/>
</dbReference>
<dbReference type="GO" id="GO:0051082">
    <property type="term" value="F:unfolded protein binding"/>
    <property type="evidence" value="ECO:0007669"/>
    <property type="project" value="InterPro"/>
</dbReference>
<keyword evidence="4 5" id="KW-0811">Translocation</keyword>
<dbReference type="EMBL" id="SPIA01000004">
    <property type="protein sequence ID" value="TFH67211.1"/>
    <property type="molecule type" value="Genomic_DNA"/>
</dbReference>
<evidence type="ECO:0000313" key="6">
    <source>
        <dbReference type="EMBL" id="TFH67211.1"/>
    </source>
</evidence>
<dbReference type="SUPFAM" id="SSF54611">
    <property type="entry name" value="SecB-like"/>
    <property type="match status" value="1"/>
</dbReference>
<dbReference type="NCBIfam" id="TIGR00809">
    <property type="entry name" value="secB"/>
    <property type="match status" value="1"/>
</dbReference>
<keyword evidence="5" id="KW-0963">Cytoplasm</keyword>
<dbReference type="InterPro" id="IPR003708">
    <property type="entry name" value="SecB"/>
</dbReference>
<name>A0A4Y8UGF9_9GAMM</name>
<evidence type="ECO:0000256" key="1">
    <source>
        <dbReference type="ARBA" id="ARBA00009990"/>
    </source>
</evidence>